<dbReference type="SMART" id="SM00450">
    <property type="entry name" value="RHOD"/>
    <property type="match status" value="1"/>
</dbReference>
<proteinExistence type="predicted"/>
<dbReference type="RefSeq" id="WP_029577850.1">
    <property type="nucleotide sequence ID" value="NZ_CP012076.1"/>
</dbReference>
<accession>A0AAN1RVH5</accession>
<dbReference type="InterPro" id="IPR032816">
    <property type="entry name" value="VTT_dom"/>
</dbReference>
<dbReference type="Pfam" id="PF09335">
    <property type="entry name" value="VTT_dom"/>
    <property type="match status" value="1"/>
</dbReference>
<protein>
    <recommendedName>
        <fullName evidence="7">Rhodanese domain-containing protein</fullName>
    </recommendedName>
</protein>
<dbReference type="SUPFAM" id="SSF52821">
    <property type="entry name" value="Rhodanese/Cell cycle control phosphatase"/>
    <property type="match status" value="1"/>
</dbReference>
<dbReference type="Pfam" id="PF00581">
    <property type="entry name" value="Rhodanese"/>
    <property type="match status" value="1"/>
</dbReference>
<reference evidence="9" key="1">
    <citation type="submission" date="2017-10" db="EMBL/GenBank/DDBJ databases">
        <title>Whole genome sequencing of various Bordetella species.</title>
        <authorList>
            <person name="Weigand M.R."/>
            <person name="Loparev V."/>
            <person name="Peng Y."/>
            <person name="Bowden K.E."/>
            <person name="Tondella M.L."/>
            <person name="Williams M.M."/>
        </authorList>
    </citation>
    <scope>NUCLEOTIDE SEQUENCE [LARGE SCALE GENOMIC DNA]</scope>
    <source>
        <strain evidence="9">H720</strain>
    </source>
</reference>
<evidence type="ECO:0000259" key="7">
    <source>
        <dbReference type="PROSITE" id="PS50206"/>
    </source>
</evidence>
<keyword evidence="2" id="KW-1003">Cell membrane</keyword>
<keyword evidence="4 6" id="KW-1133">Transmembrane helix</keyword>
<evidence type="ECO:0000256" key="5">
    <source>
        <dbReference type="ARBA" id="ARBA00023136"/>
    </source>
</evidence>
<feature type="transmembrane region" description="Helical" evidence="6">
    <location>
        <begin position="134"/>
        <end position="156"/>
    </location>
</feature>
<dbReference type="PANTHER" id="PTHR42709">
    <property type="entry name" value="ALKALINE PHOSPHATASE LIKE PROTEIN"/>
    <property type="match status" value="1"/>
</dbReference>
<evidence type="ECO:0000256" key="4">
    <source>
        <dbReference type="ARBA" id="ARBA00022989"/>
    </source>
</evidence>
<organism evidence="8 9">
    <name type="scientific">Bordetella hinzii</name>
    <dbReference type="NCBI Taxonomy" id="103855"/>
    <lineage>
        <taxon>Bacteria</taxon>
        <taxon>Pseudomonadati</taxon>
        <taxon>Pseudomonadota</taxon>
        <taxon>Betaproteobacteria</taxon>
        <taxon>Burkholderiales</taxon>
        <taxon>Alcaligenaceae</taxon>
        <taxon>Bordetella</taxon>
    </lineage>
</organism>
<feature type="transmembrane region" description="Helical" evidence="6">
    <location>
        <begin position="168"/>
        <end position="188"/>
    </location>
</feature>
<evidence type="ECO:0000256" key="3">
    <source>
        <dbReference type="ARBA" id="ARBA00022692"/>
    </source>
</evidence>
<dbReference type="PROSITE" id="PS50206">
    <property type="entry name" value="RHODANESE_3"/>
    <property type="match status" value="1"/>
</dbReference>
<dbReference type="KEGG" id="bhz:ACR54_04591"/>
<evidence type="ECO:0000256" key="1">
    <source>
        <dbReference type="ARBA" id="ARBA00004651"/>
    </source>
</evidence>
<feature type="domain" description="Rhodanese" evidence="7">
    <location>
        <begin position="217"/>
        <end position="305"/>
    </location>
</feature>
<evidence type="ECO:0000313" key="9">
    <source>
        <dbReference type="Proteomes" id="UP000282741"/>
    </source>
</evidence>
<dbReference type="InterPro" id="IPR036873">
    <property type="entry name" value="Rhodanese-like_dom_sf"/>
</dbReference>
<keyword evidence="3 6" id="KW-0812">Transmembrane</keyword>
<dbReference type="InterPro" id="IPR051311">
    <property type="entry name" value="DedA_domain"/>
</dbReference>
<evidence type="ECO:0000256" key="6">
    <source>
        <dbReference type="SAM" id="Phobius"/>
    </source>
</evidence>
<keyword evidence="5 6" id="KW-0472">Membrane</keyword>
<dbReference type="GO" id="GO:0005886">
    <property type="term" value="C:plasma membrane"/>
    <property type="evidence" value="ECO:0007669"/>
    <property type="project" value="UniProtKB-SubCell"/>
</dbReference>
<gene>
    <name evidence="8" type="ORF">CS347_08330</name>
</gene>
<dbReference type="Proteomes" id="UP000282741">
    <property type="component" value="Chromosome"/>
</dbReference>
<dbReference type="AlphaFoldDB" id="A0AAN1RVH5"/>
<dbReference type="EMBL" id="CP024172">
    <property type="protein sequence ID" value="AZW16773.1"/>
    <property type="molecule type" value="Genomic_DNA"/>
</dbReference>
<dbReference type="InterPro" id="IPR001763">
    <property type="entry name" value="Rhodanese-like_dom"/>
</dbReference>
<name>A0AAN1RVH5_9BORD</name>
<evidence type="ECO:0000256" key="2">
    <source>
        <dbReference type="ARBA" id="ARBA00022475"/>
    </source>
</evidence>
<dbReference type="Gene3D" id="3.40.250.10">
    <property type="entry name" value="Rhodanese-like domain"/>
    <property type="match status" value="1"/>
</dbReference>
<dbReference type="GeneID" id="92996020"/>
<feature type="transmembrane region" description="Helical" evidence="6">
    <location>
        <begin position="49"/>
        <end position="69"/>
    </location>
</feature>
<evidence type="ECO:0000313" key="8">
    <source>
        <dbReference type="EMBL" id="AZW16773.1"/>
    </source>
</evidence>
<dbReference type="PANTHER" id="PTHR42709:SF6">
    <property type="entry name" value="UNDECAPRENYL PHOSPHATE TRANSPORTER A"/>
    <property type="match status" value="1"/>
</dbReference>
<comment type="subcellular location">
    <subcellularLocation>
        <location evidence="1">Cell membrane</location>
        <topology evidence="1">Multi-pass membrane protein</topology>
    </subcellularLocation>
</comment>
<sequence length="313" mass="33578">MHDILSLLAQYGGWLVFFNVLTEQAGLPVPAYPLLVAAGAMSAGPGDWLLAWLLAALACALADTAWYLAGRRYGGRLLGLVCKLSLSRDSCIRQTQGLYLRVGPRSLLVSKFLPGAGALATIMAGLTGTPYRRFLAYQLAGSLLWAGSGLLLGALFRGIVTDVLDALGHYGVMGLGMLAGLLALYLAVKALRRMILVRSLRVVPRLSLEEMLRWQADGRPMVMIDVRPEGQREAQRIPGAIALDVRAPLETLQLPEARIVVYCACPNEISAARLAARLRAAGFVDTWALAGGYEAWLRREQAGTGLAADNAGH</sequence>